<dbReference type="AlphaFoldDB" id="A0A5S4FX54"/>
<dbReference type="Pfam" id="PF21597">
    <property type="entry name" value="TetR_C_43"/>
    <property type="match status" value="1"/>
</dbReference>
<dbReference type="EMBL" id="VCKY01000003">
    <property type="protein sequence ID" value="TMR25345.1"/>
    <property type="molecule type" value="Genomic_DNA"/>
</dbReference>
<gene>
    <name evidence="6" type="ORF">ETD86_01355</name>
</gene>
<dbReference type="OrthoDB" id="9795011at2"/>
<dbReference type="PRINTS" id="PR00455">
    <property type="entry name" value="HTHTETR"/>
</dbReference>
<dbReference type="Proteomes" id="UP000309128">
    <property type="component" value="Unassembled WGS sequence"/>
</dbReference>
<dbReference type="InterPro" id="IPR001647">
    <property type="entry name" value="HTH_TetR"/>
</dbReference>
<evidence type="ECO:0000313" key="6">
    <source>
        <dbReference type="EMBL" id="TMR25345.1"/>
    </source>
</evidence>
<dbReference type="SUPFAM" id="SSF48498">
    <property type="entry name" value="Tetracyclin repressor-like, C-terminal domain"/>
    <property type="match status" value="1"/>
</dbReference>
<dbReference type="InterPro" id="IPR050109">
    <property type="entry name" value="HTH-type_TetR-like_transc_reg"/>
</dbReference>
<dbReference type="PANTHER" id="PTHR30055:SF234">
    <property type="entry name" value="HTH-TYPE TRANSCRIPTIONAL REGULATOR BETI"/>
    <property type="match status" value="1"/>
</dbReference>
<dbReference type="GO" id="GO:0000976">
    <property type="term" value="F:transcription cis-regulatory region binding"/>
    <property type="evidence" value="ECO:0007669"/>
    <property type="project" value="TreeGrafter"/>
</dbReference>
<feature type="DNA-binding region" description="H-T-H motif" evidence="4">
    <location>
        <begin position="54"/>
        <end position="73"/>
    </location>
</feature>
<dbReference type="SUPFAM" id="SSF46689">
    <property type="entry name" value="Homeodomain-like"/>
    <property type="match status" value="1"/>
</dbReference>
<keyword evidence="1" id="KW-0805">Transcription regulation</keyword>
<comment type="caution">
    <text evidence="6">The sequence shown here is derived from an EMBL/GenBank/DDBJ whole genome shotgun (WGS) entry which is preliminary data.</text>
</comment>
<dbReference type="InterPro" id="IPR009057">
    <property type="entry name" value="Homeodomain-like_sf"/>
</dbReference>
<evidence type="ECO:0000256" key="1">
    <source>
        <dbReference type="ARBA" id="ARBA00023015"/>
    </source>
</evidence>
<dbReference type="InterPro" id="IPR036271">
    <property type="entry name" value="Tet_transcr_reg_TetR-rel_C_sf"/>
</dbReference>
<dbReference type="Pfam" id="PF00440">
    <property type="entry name" value="TetR_N"/>
    <property type="match status" value="1"/>
</dbReference>
<keyword evidence="3" id="KW-0804">Transcription</keyword>
<organism evidence="6 7">
    <name type="scientific">Nonomuraea turkmeniaca</name>
    <dbReference type="NCBI Taxonomy" id="103838"/>
    <lineage>
        <taxon>Bacteria</taxon>
        <taxon>Bacillati</taxon>
        <taxon>Actinomycetota</taxon>
        <taxon>Actinomycetes</taxon>
        <taxon>Streptosporangiales</taxon>
        <taxon>Streptosporangiaceae</taxon>
        <taxon>Nonomuraea</taxon>
    </lineage>
</organism>
<evidence type="ECO:0000256" key="4">
    <source>
        <dbReference type="PROSITE-ProRule" id="PRU00335"/>
    </source>
</evidence>
<reference evidence="6 7" key="1">
    <citation type="submission" date="2019-05" db="EMBL/GenBank/DDBJ databases">
        <title>Draft genome sequence of Nonomuraea turkmeniaca DSM 43926.</title>
        <authorList>
            <person name="Saricaoglu S."/>
            <person name="Isik K."/>
        </authorList>
    </citation>
    <scope>NUCLEOTIDE SEQUENCE [LARGE SCALE GENOMIC DNA]</scope>
    <source>
        <strain evidence="6 7">DSM 43926</strain>
    </source>
</reference>
<keyword evidence="2 4" id="KW-0238">DNA-binding</keyword>
<evidence type="ECO:0000256" key="2">
    <source>
        <dbReference type="ARBA" id="ARBA00023125"/>
    </source>
</evidence>
<feature type="domain" description="HTH tetR-type" evidence="5">
    <location>
        <begin position="32"/>
        <end position="91"/>
    </location>
</feature>
<dbReference type="PANTHER" id="PTHR30055">
    <property type="entry name" value="HTH-TYPE TRANSCRIPTIONAL REGULATOR RUTR"/>
    <property type="match status" value="1"/>
</dbReference>
<name>A0A5S4FX54_9ACTN</name>
<proteinExistence type="predicted"/>
<sequence>MPPTATGQLCPVVTIPTVQESRKPNRGPSAAAENRAALIAAAREVFAGAGFNAPLSMVARAAGVGQGSLYRHFPDRVSLAMAVFEEGVAELEALAAEPGTTLADVLTRMTEQTVASTAFIEMVSAAPVDLDTRILGLRTRVADLLAGLLADPGKAGGFRADLTADDLVLAIGMLAGVLAKTPAPRRRETAARVWTLLRAGIEA</sequence>
<dbReference type="Gene3D" id="1.10.357.10">
    <property type="entry name" value="Tetracycline Repressor, domain 2"/>
    <property type="match status" value="1"/>
</dbReference>
<protein>
    <submittedName>
        <fullName evidence="6">TetR/AcrR family transcriptional regulator</fullName>
    </submittedName>
</protein>
<accession>A0A5S4FX54</accession>
<dbReference type="GO" id="GO:0003700">
    <property type="term" value="F:DNA-binding transcription factor activity"/>
    <property type="evidence" value="ECO:0007669"/>
    <property type="project" value="TreeGrafter"/>
</dbReference>
<dbReference type="InterPro" id="IPR049445">
    <property type="entry name" value="TetR_SbtR-like_C"/>
</dbReference>
<evidence type="ECO:0000256" key="3">
    <source>
        <dbReference type="ARBA" id="ARBA00023163"/>
    </source>
</evidence>
<keyword evidence="7" id="KW-1185">Reference proteome</keyword>
<dbReference type="PROSITE" id="PS50977">
    <property type="entry name" value="HTH_TETR_2"/>
    <property type="match status" value="1"/>
</dbReference>
<evidence type="ECO:0000259" key="5">
    <source>
        <dbReference type="PROSITE" id="PS50977"/>
    </source>
</evidence>
<evidence type="ECO:0000313" key="7">
    <source>
        <dbReference type="Proteomes" id="UP000309128"/>
    </source>
</evidence>